<dbReference type="Proteomes" id="UP000030149">
    <property type="component" value="Unassembled WGS sequence"/>
</dbReference>
<dbReference type="Gene3D" id="2.60.120.200">
    <property type="match status" value="1"/>
</dbReference>
<organism evidence="4 5">
    <name type="scientific">Flavobacterium enshiense DK69</name>
    <dbReference type="NCBI Taxonomy" id="1107311"/>
    <lineage>
        <taxon>Bacteria</taxon>
        <taxon>Pseudomonadati</taxon>
        <taxon>Bacteroidota</taxon>
        <taxon>Flavobacteriia</taxon>
        <taxon>Flavobacteriales</taxon>
        <taxon>Flavobacteriaceae</taxon>
        <taxon>Flavobacterium</taxon>
    </lineage>
</organism>
<dbReference type="InterPro" id="IPR013320">
    <property type="entry name" value="ConA-like_dom_sf"/>
</dbReference>
<dbReference type="Pfam" id="PF18962">
    <property type="entry name" value="Por_Secre_tail"/>
    <property type="match status" value="1"/>
</dbReference>
<sequence length="415" mass="44216">MKKKLLPALFIATLTFFSNENLRAQNSINLDGINDFVQTNYSGISGSSARTVEAWIKTTANANPSAGGIQQIITDWGTNSSGSRFTFNILNNNAIRLEINGSSVNGTIPVNNGAWHHVAVVYDPSAASKISLYVDGNLDTAGNPAISVNTGSTVKLRIGNRVDGVTFFNGSIDEVRVWNVARTATEIAGNKDIEFCSPQPNLTAYYKFNNGLPNGANTSITTIEDYSTNTNSGTLTNFALTGSSSNFTAGASLTLNSINTSVTANNGTLTSAENMISGTTYQWLDCINGNSVIPGQTGQSFTPATPGNYAVEITKNGCKTVSTCTQITLATDSFDFGKQISLYPNPSSGLFSFQLPSTEEKITVSVKTITGQTVMSRNFSNTSEFTLDVNESTGIYFATIETSSGEFATFKLIKK</sequence>
<keyword evidence="1" id="KW-0732">Signal</keyword>
<dbReference type="SMART" id="SM00560">
    <property type="entry name" value="LamGL"/>
    <property type="match status" value="1"/>
</dbReference>
<comment type="caution">
    <text evidence="4">The sequence shown here is derived from an EMBL/GenBank/DDBJ whole genome shotgun (WGS) entry which is preliminary data.</text>
</comment>
<reference evidence="5" key="1">
    <citation type="submission" date="2013-09" db="EMBL/GenBank/DDBJ databases">
        <authorList>
            <person name="Zeng Z."/>
            <person name="Chen C."/>
        </authorList>
    </citation>
    <scope>NUCLEOTIDE SEQUENCE [LARGE SCALE GENOMIC DNA]</scope>
    <source>
        <strain evidence="5">DK69</strain>
    </source>
</reference>
<dbReference type="GO" id="GO:0004553">
    <property type="term" value="F:hydrolase activity, hydrolyzing O-glycosyl compounds"/>
    <property type="evidence" value="ECO:0007669"/>
    <property type="project" value="UniProtKB-ARBA"/>
</dbReference>
<reference evidence="4 5" key="2">
    <citation type="journal article" date="2015" name="Stand. Genomic Sci.">
        <title>High quality draft genomic sequence of Flavobacterium enshiense DK69(T) and comparison among Flavobacterium genomes.</title>
        <authorList>
            <person name="Zeng Z."/>
            <person name="Chen C."/>
            <person name="Du H."/>
            <person name="Wang G."/>
            <person name="Li M."/>
        </authorList>
    </citation>
    <scope>NUCLEOTIDE SEQUENCE [LARGE SCALE GENOMIC DNA]</scope>
    <source>
        <strain evidence="4 5">DK69</strain>
    </source>
</reference>
<evidence type="ECO:0000256" key="2">
    <source>
        <dbReference type="ARBA" id="ARBA00023157"/>
    </source>
</evidence>
<keyword evidence="5" id="KW-1185">Reference proteome</keyword>
<accession>V6S943</accession>
<dbReference type="eggNOG" id="COG3291">
    <property type="taxonomic scope" value="Bacteria"/>
</dbReference>
<dbReference type="RefSeq" id="WP_023573999.1">
    <property type="nucleotide sequence ID" value="NZ_AVCS01000013.1"/>
</dbReference>
<evidence type="ECO:0000313" key="4">
    <source>
        <dbReference type="EMBL" id="KGO95548.1"/>
    </source>
</evidence>
<name>V6S943_9FLAO</name>
<evidence type="ECO:0000256" key="1">
    <source>
        <dbReference type="ARBA" id="ARBA00022729"/>
    </source>
</evidence>
<feature type="domain" description="LamG-like jellyroll fold" evidence="3">
    <location>
        <begin position="48"/>
        <end position="185"/>
    </location>
</feature>
<dbReference type="SUPFAM" id="SSF49899">
    <property type="entry name" value="Concanavalin A-like lectins/glucanases"/>
    <property type="match status" value="1"/>
</dbReference>
<keyword evidence="2" id="KW-1015">Disulfide bond</keyword>
<dbReference type="eggNOG" id="COG1357">
    <property type="taxonomic scope" value="Bacteria"/>
</dbReference>
<dbReference type="EMBL" id="JRLZ01000009">
    <property type="protein sequence ID" value="KGO95548.1"/>
    <property type="molecule type" value="Genomic_DNA"/>
</dbReference>
<gene>
    <name evidence="4" type="ORF">Q767_09940</name>
</gene>
<dbReference type="AlphaFoldDB" id="V6S943"/>
<dbReference type="GO" id="GO:0005975">
    <property type="term" value="P:carbohydrate metabolic process"/>
    <property type="evidence" value="ECO:0007669"/>
    <property type="project" value="UniProtKB-ARBA"/>
</dbReference>
<dbReference type="InterPro" id="IPR006558">
    <property type="entry name" value="LamG-like"/>
</dbReference>
<dbReference type="STRING" id="1107311.Q767_09940"/>
<dbReference type="OrthoDB" id="9801383at2"/>
<evidence type="ECO:0000259" key="3">
    <source>
        <dbReference type="SMART" id="SM00560"/>
    </source>
</evidence>
<protein>
    <recommendedName>
        <fullName evidence="3">LamG-like jellyroll fold domain-containing protein</fullName>
    </recommendedName>
</protein>
<proteinExistence type="predicted"/>
<dbReference type="InterPro" id="IPR026444">
    <property type="entry name" value="Secre_tail"/>
</dbReference>
<dbReference type="Pfam" id="PF13385">
    <property type="entry name" value="Laminin_G_3"/>
    <property type="match status" value="1"/>
</dbReference>
<evidence type="ECO:0000313" key="5">
    <source>
        <dbReference type="Proteomes" id="UP000030149"/>
    </source>
</evidence>
<dbReference type="PATRIC" id="fig|1107311.3.peg.1980"/>
<dbReference type="NCBIfam" id="TIGR04183">
    <property type="entry name" value="Por_Secre_tail"/>
    <property type="match status" value="1"/>
</dbReference>